<evidence type="ECO:0000313" key="8">
    <source>
        <dbReference type="EMBL" id="CAF4244567.1"/>
    </source>
</evidence>
<evidence type="ECO:0000313" key="11">
    <source>
        <dbReference type="Proteomes" id="UP000663824"/>
    </source>
</evidence>
<dbReference type="Proteomes" id="UP000663834">
    <property type="component" value="Unassembled WGS sequence"/>
</dbReference>
<evidence type="ECO:0000313" key="6">
    <source>
        <dbReference type="EMBL" id="CAF4151220.1"/>
    </source>
</evidence>
<dbReference type="EMBL" id="CAJOBF010004745">
    <property type="protein sequence ID" value="CAF4151220.1"/>
    <property type="molecule type" value="Genomic_DNA"/>
</dbReference>
<dbReference type="Proteomes" id="UP000676336">
    <property type="component" value="Unassembled WGS sequence"/>
</dbReference>
<evidence type="ECO:0000313" key="7">
    <source>
        <dbReference type="EMBL" id="CAF4216412.1"/>
    </source>
</evidence>
<dbReference type="Proteomes" id="UP000663842">
    <property type="component" value="Unassembled WGS sequence"/>
</dbReference>
<name>A0A816YY69_9BILA</name>
<dbReference type="EMBL" id="CAJNRE010018725">
    <property type="protein sequence ID" value="CAF2175902.1"/>
    <property type="molecule type" value="Genomic_DNA"/>
</dbReference>
<sequence length="125" mass="14388">MNKYSLSESILRELREQQNANPDLYAPVRNKLQRTLLVERTRADKSTICNALRDRLYQPDKPTMHSGTRSSQPEQINGLRIIDMPSFYDLTTNTASSSLTNKTILQMLKEHLKKELSCSSHCLCF</sequence>
<comment type="caution">
    <text evidence="5">The sequence shown here is derived from an EMBL/GenBank/DDBJ whole genome shotgun (WGS) entry which is preliminary data.</text>
</comment>
<dbReference type="Proteomes" id="UP000663887">
    <property type="component" value="Unassembled WGS sequence"/>
</dbReference>
<evidence type="ECO:0000313" key="9">
    <source>
        <dbReference type="EMBL" id="CAF5007745.1"/>
    </source>
</evidence>
<protein>
    <submittedName>
        <fullName evidence="5">Uncharacterized protein</fullName>
    </submittedName>
</protein>
<evidence type="ECO:0000313" key="5">
    <source>
        <dbReference type="EMBL" id="CAF2175902.1"/>
    </source>
</evidence>
<evidence type="ECO:0000313" key="4">
    <source>
        <dbReference type="EMBL" id="CAF2154732.1"/>
    </source>
</evidence>
<gene>
    <name evidence="8" type="ORF">BYL167_LOCUS25303</name>
    <name evidence="1" type="ORF">CJN711_LOCUS23371</name>
    <name evidence="10" type="ORF">GIL414_LOCUS59607</name>
    <name evidence="2" type="ORF">KQP761_LOCUS13211</name>
    <name evidence="5" type="ORF">MBJ925_LOCUS34077</name>
    <name evidence="7" type="ORF">OVN521_LOCUS27191</name>
    <name evidence="9" type="ORF">SMN809_LOCUS57057</name>
    <name evidence="6" type="ORF">UXM345_LOCUS25131</name>
    <name evidence="4" type="ORF">WKI299_LOCUS31044</name>
    <name evidence="3" type="ORF">XDN619_LOCUS17159</name>
</gene>
<evidence type="ECO:0000313" key="2">
    <source>
        <dbReference type="EMBL" id="CAF1474290.1"/>
    </source>
</evidence>
<reference evidence="5" key="1">
    <citation type="submission" date="2021-02" db="EMBL/GenBank/DDBJ databases">
        <authorList>
            <person name="Nowell W R."/>
        </authorList>
    </citation>
    <scope>NUCLEOTIDE SEQUENCE</scope>
</reference>
<dbReference type="Proteomes" id="UP000663856">
    <property type="component" value="Unassembled WGS sequence"/>
</dbReference>
<dbReference type="Proteomes" id="UP000681720">
    <property type="component" value="Unassembled WGS sequence"/>
</dbReference>
<dbReference type="EMBL" id="CAJOBH010024971">
    <property type="protein sequence ID" value="CAF4244567.1"/>
    <property type="molecule type" value="Genomic_DNA"/>
</dbReference>
<dbReference type="AlphaFoldDB" id="A0A816YY69"/>
<keyword evidence="12" id="KW-1185">Reference proteome</keyword>
<organism evidence="5 11">
    <name type="scientific">Rotaria magnacalcarata</name>
    <dbReference type="NCBI Taxonomy" id="392030"/>
    <lineage>
        <taxon>Eukaryota</taxon>
        <taxon>Metazoa</taxon>
        <taxon>Spiralia</taxon>
        <taxon>Gnathifera</taxon>
        <taxon>Rotifera</taxon>
        <taxon>Eurotatoria</taxon>
        <taxon>Bdelloidea</taxon>
        <taxon>Philodinida</taxon>
        <taxon>Philodinidae</taxon>
        <taxon>Rotaria</taxon>
    </lineage>
</organism>
<dbReference type="EMBL" id="CAJNRG010007307">
    <property type="protein sequence ID" value="CAF2093373.1"/>
    <property type="molecule type" value="Genomic_DNA"/>
</dbReference>
<dbReference type="EMBL" id="CAJOBI010206944">
    <property type="protein sequence ID" value="CAF5007745.1"/>
    <property type="molecule type" value="Genomic_DNA"/>
</dbReference>
<dbReference type="Proteomes" id="UP000663866">
    <property type="component" value="Unassembled WGS sequence"/>
</dbReference>
<dbReference type="Proteomes" id="UP000681967">
    <property type="component" value="Unassembled WGS sequence"/>
</dbReference>
<dbReference type="EMBL" id="CAJNOW010006086">
    <property type="protein sequence ID" value="CAF1474290.1"/>
    <property type="molecule type" value="Genomic_DNA"/>
</dbReference>
<dbReference type="EMBL" id="CAJNOV010010881">
    <property type="protein sequence ID" value="CAF1427436.1"/>
    <property type="molecule type" value="Genomic_DNA"/>
</dbReference>
<evidence type="ECO:0000313" key="3">
    <source>
        <dbReference type="EMBL" id="CAF2093373.1"/>
    </source>
</evidence>
<dbReference type="EMBL" id="CAJOBJ010226194">
    <property type="protein sequence ID" value="CAF5044433.1"/>
    <property type="molecule type" value="Genomic_DNA"/>
</dbReference>
<accession>A0A816YY69</accession>
<evidence type="ECO:0000313" key="1">
    <source>
        <dbReference type="EMBL" id="CAF1427436.1"/>
    </source>
</evidence>
<dbReference type="EMBL" id="CAJNRF010014078">
    <property type="protein sequence ID" value="CAF2154732.1"/>
    <property type="molecule type" value="Genomic_DNA"/>
</dbReference>
<dbReference type="Proteomes" id="UP000663824">
    <property type="component" value="Unassembled WGS sequence"/>
</dbReference>
<proteinExistence type="predicted"/>
<dbReference type="Proteomes" id="UP000663855">
    <property type="component" value="Unassembled WGS sequence"/>
</dbReference>
<evidence type="ECO:0000313" key="10">
    <source>
        <dbReference type="EMBL" id="CAF5044433.1"/>
    </source>
</evidence>
<evidence type="ECO:0000313" key="12">
    <source>
        <dbReference type="Proteomes" id="UP000663866"/>
    </source>
</evidence>
<dbReference type="EMBL" id="CAJOBG010007425">
    <property type="protein sequence ID" value="CAF4216412.1"/>
    <property type="molecule type" value="Genomic_DNA"/>
</dbReference>